<name>A0A858SVY6_9RHOB</name>
<evidence type="ECO:0000256" key="1">
    <source>
        <dbReference type="SAM" id="MobiDB-lite"/>
    </source>
</evidence>
<dbReference type="EMBL" id="CP048788">
    <property type="protein sequence ID" value="QJF53129.1"/>
    <property type="molecule type" value="Genomic_DNA"/>
</dbReference>
<dbReference type="GO" id="GO:0006974">
    <property type="term" value="P:DNA damage response"/>
    <property type="evidence" value="ECO:0007669"/>
    <property type="project" value="TreeGrafter"/>
</dbReference>
<feature type="compositionally biased region" description="Polar residues" evidence="1">
    <location>
        <begin position="87"/>
        <end position="101"/>
    </location>
</feature>
<evidence type="ECO:0000256" key="2">
    <source>
        <dbReference type="SAM" id="SignalP"/>
    </source>
</evidence>
<dbReference type="Gene3D" id="3.30.70.2970">
    <property type="entry name" value="Protein of unknown function (DUF541), domain 2"/>
    <property type="match status" value="1"/>
</dbReference>
<keyword evidence="2" id="KW-0732">Signal</keyword>
<feature type="region of interest" description="Disordered" evidence="1">
    <location>
        <begin position="87"/>
        <end position="106"/>
    </location>
</feature>
<evidence type="ECO:0000313" key="4">
    <source>
        <dbReference type="Proteomes" id="UP000503308"/>
    </source>
</evidence>
<accession>A0A858SVY6</accession>
<dbReference type="Gene3D" id="3.30.110.170">
    <property type="entry name" value="Protein of unknown function (DUF541), domain 1"/>
    <property type="match status" value="1"/>
</dbReference>
<dbReference type="InterPro" id="IPR007497">
    <property type="entry name" value="SIMPL/DUF541"/>
</dbReference>
<keyword evidence="4" id="KW-1185">Reference proteome</keyword>
<gene>
    <name evidence="3" type="ORF">G3256_05865</name>
</gene>
<feature type="chain" id="PRO_5032550868" evidence="2">
    <location>
        <begin position="20"/>
        <end position="228"/>
    </location>
</feature>
<dbReference type="PANTHER" id="PTHR34387">
    <property type="entry name" value="SLR1258 PROTEIN"/>
    <property type="match status" value="1"/>
</dbReference>
<proteinExistence type="predicted"/>
<dbReference type="Proteomes" id="UP000503308">
    <property type="component" value="Chromosome"/>
</dbReference>
<reference evidence="3 4" key="1">
    <citation type="submission" date="2020-02" db="EMBL/GenBank/DDBJ databases">
        <title>Genome sequence of Roseobacter ponti.</title>
        <authorList>
            <person name="Hollensteiner J."/>
            <person name="Schneider D."/>
            <person name="Poehlein A."/>
            <person name="Daniel R."/>
        </authorList>
    </citation>
    <scope>NUCLEOTIDE SEQUENCE [LARGE SCALE GENOMIC DNA]</scope>
    <source>
        <strain evidence="3 4">DSM 106830</strain>
    </source>
</reference>
<dbReference type="AlphaFoldDB" id="A0A858SVY6"/>
<feature type="signal peptide" evidence="2">
    <location>
        <begin position="1"/>
        <end position="19"/>
    </location>
</feature>
<evidence type="ECO:0000313" key="3">
    <source>
        <dbReference type="EMBL" id="QJF53129.1"/>
    </source>
</evidence>
<sequence length="228" mass="23581">MLTGTGILLGLWLPLAAAAQDARTIHTSGVGSVAEVPDMAEVSIGATHEALTAAAALGATSEDLRAVLDVLEAAGIAPRDIATGSVTVQPVRSRGDQSQTEPPRITGFQASNTLSVRVRDIAQVGRVLDAAVQDGANTFNGLRFSFQDPEPLQDRARAAAVRDAMRRAAQLAAASGVTLGPVLKITETDGAPGPSFDMAASARMSDVPVAVGEQTIRVRVEMIFAIDD</sequence>
<dbReference type="Pfam" id="PF04402">
    <property type="entry name" value="SIMPL"/>
    <property type="match status" value="1"/>
</dbReference>
<protein>
    <submittedName>
        <fullName evidence="3">SIMPL domain-containing protein</fullName>
    </submittedName>
</protein>
<dbReference type="PANTHER" id="PTHR34387:SF1">
    <property type="entry name" value="PERIPLASMIC IMMUNOGENIC PROTEIN"/>
    <property type="match status" value="1"/>
</dbReference>
<organism evidence="3 4">
    <name type="scientific">Roseobacter ponti</name>
    <dbReference type="NCBI Taxonomy" id="1891787"/>
    <lineage>
        <taxon>Bacteria</taxon>
        <taxon>Pseudomonadati</taxon>
        <taxon>Pseudomonadota</taxon>
        <taxon>Alphaproteobacteria</taxon>
        <taxon>Rhodobacterales</taxon>
        <taxon>Roseobacteraceae</taxon>
        <taxon>Roseobacter</taxon>
    </lineage>
</organism>
<dbReference type="InterPro" id="IPR052022">
    <property type="entry name" value="26kDa_periplasmic_antigen"/>
</dbReference>
<dbReference type="KEGG" id="rpon:G3256_05865"/>